<feature type="compositionally biased region" description="Polar residues" evidence="1">
    <location>
        <begin position="37"/>
        <end position="58"/>
    </location>
</feature>
<organism evidence="2 3">
    <name type="scientific">Oculimacula yallundae</name>
    <dbReference type="NCBI Taxonomy" id="86028"/>
    <lineage>
        <taxon>Eukaryota</taxon>
        <taxon>Fungi</taxon>
        <taxon>Dikarya</taxon>
        <taxon>Ascomycota</taxon>
        <taxon>Pezizomycotina</taxon>
        <taxon>Leotiomycetes</taxon>
        <taxon>Helotiales</taxon>
        <taxon>Ploettnerulaceae</taxon>
        <taxon>Oculimacula</taxon>
    </lineage>
</organism>
<feature type="region of interest" description="Disordered" evidence="1">
    <location>
        <begin position="37"/>
        <end position="60"/>
    </location>
</feature>
<dbReference type="EMBL" id="JAZHXI010000004">
    <property type="protein sequence ID" value="KAL2072815.1"/>
    <property type="molecule type" value="Genomic_DNA"/>
</dbReference>
<gene>
    <name evidence="2" type="ORF">VTL71DRAFT_12158</name>
</gene>
<accession>A0ABR4CS86</accession>
<feature type="region of interest" description="Disordered" evidence="1">
    <location>
        <begin position="74"/>
        <end position="123"/>
    </location>
</feature>
<protein>
    <submittedName>
        <fullName evidence="2">Uncharacterized protein</fullName>
    </submittedName>
</protein>
<sequence>MSSTECLQIAQIIADLQTLQNADNQAALSLLAPLKPTTSDVETDTNTKTPSLSSSFNVASPPKFDKLGRRIVSMSRSQSNAGSKTPSFTREGSTASTISLGGSGSGVNTPIRGTSYSSANETQDPDLTRARTLLQLFEMRGKFRQMGDTGLSRAKERVDEVVARYAREEVEARERVARARHLGV</sequence>
<reference evidence="2 3" key="1">
    <citation type="journal article" date="2024" name="Commun. Biol.">
        <title>Comparative genomic analysis of thermophilic fungi reveals convergent evolutionary adaptations and gene losses.</title>
        <authorList>
            <person name="Steindorff A.S."/>
            <person name="Aguilar-Pontes M.V."/>
            <person name="Robinson A.J."/>
            <person name="Andreopoulos B."/>
            <person name="LaButti K."/>
            <person name="Kuo A."/>
            <person name="Mondo S."/>
            <person name="Riley R."/>
            <person name="Otillar R."/>
            <person name="Haridas S."/>
            <person name="Lipzen A."/>
            <person name="Grimwood J."/>
            <person name="Schmutz J."/>
            <person name="Clum A."/>
            <person name="Reid I.D."/>
            <person name="Moisan M.C."/>
            <person name="Butler G."/>
            <person name="Nguyen T.T.M."/>
            <person name="Dewar K."/>
            <person name="Conant G."/>
            <person name="Drula E."/>
            <person name="Henrissat B."/>
            <person name="Hansel C."/>
            <person name="Singer S."/>
            <person name="Hutchinson M.I."/>
            <person name="de Vries R.P."/>
            <person name="Natvig D.O."/>
            <person name="Powell A.J."/>
            <person name="Tsang A."/>
            <person name="Grigoriev I.V."/>
        </authorList>
    </citation>
    <scope>NUCLEOTIDE SEQUENCE [LARGE SCALE GENOMIC DNA]</scope>
    <source>
        <strain evidence="2 3">CBS 494.80</strain>
    </source>
</reference>
<proteinExistence type="predicted"/>
<comment type="caution">
    <text evidence="2">The sequence shown here is derived from an EMBL/GenBank/DDBJ whole genome shotgun (WGS) entry which is preliminary data.</text>
</comment>
<evidence type="ECO:0000313" key="2">
    <source>
        <dbReference type="EMBL" id="KAL2072815.1"/>
    </source>
</evidence>
<keyword evidence="3" id="KW-1185">Reference proteome</keyword>
<feature type="compositionally biased region" description="Polar residues" evidence="1">
    <location>
        <begin position="74"/>
        <end position="122"/>
    </location>
</feature>
<evidence type="ECO:0000313" key="3">
    <source>
        <dbReference type="Proteomes" id="UP001595075"/>
    </source>
</evidence>
<evidence type="ECO:0000256" key="1">
    <source>
        <dbReference type="SAM" id="MobiDB-lite"/>
    </source>
</evidence>
<dbReference type="Proteomes" id="UP001595075">
    <property type="component" value="Unassembled WGS sequence"/>
</dbReference>
<name>A0ABR4CS86_9HELO</name>
<feature type="non-terminal residue" evidence="2">
    <location>
        <position position="184"/>
    </location>
</feature>